<comment type="caution">
    <text evidence="1">The sequence shown here is derived from an EMBL/GenBank/DDBJ whole genome shotgun (WGS) entry which is preliminary data.</text>
</comment>
<dbReference type="EMBL" id="SPHZ02000012">
    <property type="protein sequence ID" value="KAF0890178.1"/>
    <property type="molecule type" value="Genomic_DNA"/>
</dbReference>
<organism evidence="1 2">
    <name type="scientific">Oryza meyeriana var. granulata</name>
    <dbReference type="NCBI Taxonomy" id="110450"/>
    <lineage>
        <taxon>Eukaryota</taxon>
        <taxon>Viridiplantae</taxon>
        <taxon>Streptophyta</taxon>
        <taxon>Embryophyta</taxon>
        <taxon>Tracheophyta</taxon>
        <taxon>Spermatophyta</taxon>
        <taxon>Magnoliopsida</taxon>
        <taxon>Liliopsida</taxon>
        <taxon>Poales</taxon>
        <taxon>Poaceae</taxon>
        <taxon>BOP clade</taxon>
        <taxon>Oryzoideae</taxon>
        <taxon>Oryzeae</taxon>
        <taxon>Oryzinae</taxon>
        <taxon>Oryza</taxon>
        <taxon>Oryza meyeriana</taxon>
    </lineage>
</organism>
<gene>
    <name evidence="1" type="ORF">E2562_038533</name>
</gene>
<accession>A0A6G1BQ66</accession>
<dbReference type="AlphaFoldDB" id="A0A6G1BQ66"/>
<evidence type="ECO:0000313" key="2">
    <source>
        <dbReference type="Proteomes" id="UP000479710"/>
    </source>
</evidence>
<evidence type="ECO:0000313" key="1">
    <source>
        <dbReference type="EMBL" id="KAF0890178.1"/>
    </source>
</evidence>
<name>A0A6G1BQ66_9ORYZ</name>
<keyword evidence="2" id="KW-1185">Reference proteome</keyword>
<protein>
    <submittedName>
        <fullName evidence="1">Uncharacterized protein</fullName>
    </submittedName>
</protein>
<sequence>MSMNSYSQSKLKKGLHTVELSDISIVDKCPNKSSGIPAYAKACTECDSVFPSCERVDRATQDRDIPSGSSVFPEDKELYSYSDISCS</sequence>
<dbReference type="Proteomes" id="UP000479710">
    <property type="component" value="Unassembled WGS sequence"/>
</dbReference>
<reference evidence="1 2" key="1">
    <citation type="submission" date="2019-11" db="EMBL/GenBank/DDBJ databases">
        <title>Whole genome sequence of Oryza granulata.</title>
        <authorList>
            <person name="Li W."/>
        </authorList>
    </citation>
    <scope>NUCLEOTIDE SEQUENCE [LARGE SCALE GENOMIC DNA]</scope>
    <source>
        <strain evidence="2">cv. Menghai</strain>
        <tissue evidence="1">Leaf</tissue>
    </source>
</reference>
<proteinExistence type="predicted"/>